<reference evidence="2" key="1">
    <citation type="submission" date="2023-04" db="EMBL/GenBank/DDBJ databases">
        <title>Draft genome sequences of Lactobacillus delbrueckii subsp. bulgaricus ME-900 and ME-901 with improved acid tolerance.</title>
        <authorList>
            <person name="Ishida T."/>
            <person name="Yamamoto E."/>
            <person name="Koizumi A."/>
            <person name="Fujiwara S."/>
            <person name="Makino S."/>
            <person name="Kano H."/>
            <person name="Kimura K."/>
        </authorList>
    </citation>
    <scope>NUCLEOTIDE SEQUENCE</scope>
    <source>
        <strain evidence="2">ME-900</strain>
    </source>
</reference>
<name>A0AAV5PBH8_LACDE</name>
<protein>
    <submittedName>
        <fullName evidence="2">Uncharacterized protein</fullName>
    </submittedName>
</protein>
<organism evidence="2 3">
    <name type="scientific">Lactobacillus delbrueckii subsp. bulgaricus</name>
    <dbReference type="NCBI Taxonomy" id="1585"/>
    <lineage>
        <taxon>Bacteria</taxon>
        <taxon>Bacillati</taxon>
        <taxon>Bacillota</taxon>
        <taxon>Bacilli</taxon>
        <taxon>Lactobacillales</taxon>
        <taxon>Lactobacillaceae</taxon>
        <taxon>Lactobacillus</taxon>
    </lineage>
</organism>
<feature type="transmembrane region" description="Helical" evidence="1">
    <location>
        <begin position="15"/>
        <end position="35"/>
    </location>
</feature>
<evidence type="ECO:0000256" key="1">
    <source>
        <dbReference type="SAM" id="Phobius"/>
    </source>
</evidence>
<dbReference type="EMBL" id="BSWK01000009">
    <property type="protein sequence ID" value="GMB86420.1"/>
    <property type="molecule type" value="Genomic_DNA"/>
</dbReference>
<sequence>MLESFLLLELEDDGVLGVLGVAGLDGVFWLGYAFIDRLPINLIWQDQAEGIDLLISRSAGRFHYQLNRV</sequence>
<comment type="caution">
    <text evidence="2">The sequence shown here is derived from an EMBL/GenBank/DDBJ whole genome shotgun (WGS) entry which is preliminary data.</text>
</comment>
<accession>A0AAV5PBH8</accession>
<dbReference type="AlphaFoldDB" id="A0AAV5PBH8"/>
<keyword evidence="1" id="KW-1133">Transmembrane helix</keyword>
<keyword evidence="1" id="KW-0812">Transmembrane</keyword>
<proteinExistence type="predicted"/>
<evidence type="ECO:0000313" key="2">
    <source>
        <dbReference type="EMBL" id="GMB86420.1"/>
    </source>
</evidence>
<keyword evidence="1" id="KW-0472">Membrane</keyword>
<gene>
    <name evidence="2" type="ORF">ME0900_07930</name>
</gene>
<evidence type="ECO:0000313" key="3">
    <source>
        <dbReference type="Proteomes" id="UP001165243"/>
    </source>
</evidence>
<dbReference type="Proteomes" id="UP001165243">
    <property type="component" value="Unassembled WGS sequence"/>
</dbReference>